<sequence>MMNINEILLQAAERKASDVHIGVGHVPMIRINGELQPLNNRKTSAQDTISYVQILLSGVQSKILSEKGQVDFAYQTPNGYSYRMNVFRYRDYYGFACRLVHHQIPTIAQLELPQQIEKIAKMQSGLVIVAGPTGCGKTTTIASIVDVINTTRRLHILTIEDPIEYIYQDKMSMITQREIGRDCNNFYEALHAGLRQDPDVIVVGELRDLETMQTAITAAETGHLVLVTLHTRNAQQTIERIIDVFPSGQQQQIRFQMASSLNAVISQRLIPRMDEVTRIPAVEILFVTPAIRTLIREGKAHQINSFIQTGRRNGMQTIDDHLSYLFKKGSISLETLKQYTTDEDYVFSKSGTMSME</sequence>
<dbReference type="OrthoDB" id="9808272at2"/>
<reference evidence="4" key="1">
    <citation type="submission" date="2016-10" db="EMBL/GenBank/DDBJ databases">
        <authorList>
            <person name="Varghese N."/>
            <person name="Submissions S."/>
        </authorList>
    </citation>
    <scope>NUCLEOTIDE SEQUENCE [LARGE SCALE GENOMIC DNA]</scope>
    <source>
        <strain evidence="4">Z-7934</strain>
    </source>
</reference>
<dbReference type="GO" id="GO:0016887">
    <property type="term" value="F:ATP hydrolysis activity"/>
    <property type="evidence" value="ECO:0007669"/>
    <property type="project" value="InterPro"/>
</dbReference>
<dbReference type="PROSITE" id="PS00662">
    <property type="entry name" value="T2SP_E"/>
    <property type="match status" value="1"/>
</dbReference>
<dbReference type="Pfam" id="PF00437">
    <property type="entry name" value="T2SSE"/>
    <property type="match status" value="1"/>
</dbReference>
<dbReference type="CDD" id="cd01131">
    <property type="entry name" value="PilT"/>
    <property type="match status" value="1"/>
</dbReference>
<protein>
    <submittedName>
        <fullName evidence="3">Twitching motility protein PilT</fullName>
    </submittedName>
</protein>
<feature type="domain" description="Bacterial type II secretion system protein E" evidence="2">
    <location>
        <begin position="194"/>
        <end position="208"/>
    </location>
</feature>
<dbReference type="InterPro" id="IPR027417">
    <property type="entry name" value="P-loop_NTPase"/>
</dbReference>
<dbReference type="Gene3D" id="3.30.450.90">
    <property type="match status" value="1"/>
</dbReference>
<name>A0A1I3AD57_9FIRM</name>
<dbReference type="InterPro" id="IPR001482">
    <property type="entry name" value="T2SS/T4SS_dom"/>
</dbReference>
<dbReference type="Proteomes" id="UP000199287">
    <property type="component" value="Unassembled WGS sequence"/>
</dbReference>
<dbReference type="NCBIfam" id="TIGR01420">
    <property type="entry name" value="pilT_fam"/>
    <property type="match status" value="1"/>
</dbReference>
<proteinExistence type="inferred from homology"/>
<gene>
    <name evidence="3" type="ORF">SAMN05192551_101136</name>
</gene>
<dbReference type="InterPro" id="IPR006321">
    <property type="entry name" value="PilT/PilU"/>
</dbReference>
<accession>A0A1I3AD57</accession>
<dbReference type="EMBL" id="FOQA01000001">
    <property type="protein sequence ID" value="SFH47895.1"/>
    <property type="molecule type" value="Genomic_DNA"/>
</dbReference>
<organism evidence="3 4">
    <name type="scientific">Tindallia magadiensis</name>
    <dbReference type="NCBI Taxonomy" id="69895"/>
    <lineage>
        <taxon>Bacteria</taxon>
        <taxon>Bacillati</taxon>
        <taxon>Bacillota</taxon>
        <taxon>Clostridia</taxon>
        <taxon>Peptostreptococcales</taxon>
        <taxon>Tindalliaceae</taxon>
        <taxon>Tindallia</taxon>
    </lineage>
</organism>
<dbReference type="InterPro" id="IPR050921">
    <property type="entry name" value="T4SS_GSP_E_ATPase"/>
</dbReference>
<comment type="similarity">
    <text evidence="1">Belongs to the GSP E family.</text>
</comment>
<evidence type="ECO:0000313" key="4">
    <source>
        <dbReference type="Proteomes" id="UP000199287"/>
    </source>
</evidence>
<evidence type="ECO:0000313" key="3">
    <source>
        <dbReference type="EMBL" id="SFH47895.1"/>
    </source>
</evidence>
<evidence type="ECO:0000259" key="2">
    <source>
        <dbReference type="PROSITE" id="PS00662"/>
    </source>
</evidence>
<evidence type="ECO:0000256" key="1">
    <source>
        <dbReference type="ARBA" id="ARBA00006611"/>
    </source>
</evidence>
<dbReference type="Gene3D" id="3.40.50.300">
    <property type="entry name" value="P-loop containing nucleotide triphosphate hydrolases"/>
    <property type="match status" value="1"/>
</dbReference>
<dbReference type="SUPFAM" id="SSF52540">
    <property type="entry name" value="P-loop containing nucleoside triphosphate hydrolases"/>
    <property type="match status" value="1"/>
</dbReference>
<dbReference type="AlphaFoldDB" id="A0A1I3AD57"/>
<dbReference type="STRING" id="69895.SAMN05192551_101136"/>
<keyword evidence="4" id="KW-1185">Reference proteome</keyword>
<dbReference type="PANTHER" id="PTHR30486">
    <property type="entry name" value="TWITCHING MOTILITY PROTEIN PILT"/>
    <property type="match status" value="1"/>
</dbReference>
<dbReference type="GO" id="GO:0005524">
    <property type="term" value="F:ATP binding"/>
    <property type="evidence" value="ECO:0007669"/>
    <property type="project" value="InterPro"/>
</dbReference>